<dbReference type="InterPro" id="IPR036890">
    <property type="entry name" value="HATPase_C_sf"/>
</dbReference>
<dbReference type="InterPro" id="IPR013767">
    <property type="entry name" value="PAS_fold"/>
</dbReference>
<keyword evidence="6" id="KW-0418">Kinase</keyword>
<evidence type="ECO:0000256" key="5">
    <source>
        <dbReference type="ARBA" id="ARBA00022741"/>
    </source>
</evidence>
<dbReference type="InterPro" id="IPR035965">
    <property type="entry name" value="PAS-like_dom_sf"/>
</dbReference>
<reference evidence="9 10" key="1">
    <citation type="submission" date="2019-10" db="EMBL/GenBank/DDBJ databases">
        <title>Cognatihalovulum marinum gen. nov. sp. nov., a new member of the family Rhodobacteraceae isolated from deep seawater of the Northwest Indian Ocean.</title>
        <authorList>
            <person name="Ruan C."/>
            <person name="Wang J."/>
            <person name="Zheng X."/>
            <person name="Song L."/>
            <person name="Zhu Y."/>
            <person name="Huang Y."/>
            <person name="Lu Z."/>
            <person name="Du W."/>
            <person name="Huang L."/>
            <person name="Dai X."/>
        </authorList>
    </citation>
    <scope>NUCLEOTIDE SEQUENCE [LARGE SCALE GENOMIC DNA]</scope>
    <source>
        <strain evidence="9 10">2CG4</strain>
    </source>
</reference>
<organism evidence="9 10">
    <name type="scientific">Halovulum marinum</name>
    <dbReference type="NCBI Taxonomy" id="2662447"/>
    <lineage>
        <taxon>Bacteria</taxon>
        <taxon>Pseudomonadati</taxon>
        <taxon>Pseudomonadota</taxon>
        <taxon>Alphaproteobacteria</taxon>
        <taxon>Rhodobacterales</taxon>
        <taxon>Paracoccaceae</taxon>
        <taxon>Halovulum</taxon>
    </lineage>
</organism>
<dbReference type="CDD" id="cd00130">
    <property type="entry name" value="PAS"/>
    <property type="match status" value="1"/>
</dbReference>
<evidence type="ECO:0000313" key="9">
    <source>
        <dbReference type="EMBL" id="MSU88171.1"/>
    </source>
</evidence>
<dbReference type="Pfam" id="PF00989">
    <property type="entry name" value="PAS"/>
    <property type="match status" value="1"/>
</dbReference>
<dbReference type="GO" id="GO:0004673">
    <property type="term" value="F:protein histidine kinase activity"/>
    <property type="evidence" value="ECO:0007669"/>
    <property type="project" value="UniProtKB-EC"/>
</dbReference>
<dbReference type="EC" id="2.7.13.3" evidence="2"/>
<name>A0A6L5YV58_9RHOB</name>
<sequence length="505" mass="55645">MNDLESLLARALDAVVGMDQCGRVTAWNRTAEEIFGWSRSEVIGARLGDLIVPPEHREAHERGLEHYNRTGEGPVLETRIRIDARHRDGHRFPIELSIFPMKEDGGRRIFYGFMRSLAAEVRHRREQELRTREAEILLQVADKLLEDISFEDFTLFCLEEVCALAGLHAGHLFTVRGSGRERTLVPSNIWHISERRFAPVIDATRQVRLGYGEGLPGRAWREGSLVYQPDLASDLGFARRDAFSGAGLTCGIALPVLRGGNVHAVLEFFGTEASRFDPDILRLVRTVGSQIGLAIQRKHEAERRETLRGELAHRVSNSLTILASIYRNCARSAATIEDLSAAFLGRLTAVGNANRLAIQEADQSVELVDLVREAIGLVPESGKVPVDVPALKIASDMVMPLSLVLNELATNALKHGDHDSGDLALMIRGEIDADSGDLVLYWHERRTEPLSADPTARVGFGSRLISGMIEGRLGGRFERHIDACGCRVQIRVPLGVAHAPAAAQG</sequence>
<keyword evidence="10" id="KW-1185">Reference proteome</keyword>
<evidence type="ECO:0000256" key="2">
    <source>
        <dbReference type="ARBA" id="ARBA00012438"/>
    </source>
</evidence>
<evidence type="ECO:0000313" key="10">
    <source>
        <dbReference type="Proteomes" id="UP000474957"/>
    </source>
</evidence>
<dbReference type="InterPro" id="IPR011102">
    <property type="entry name" value="Sig_transdc_His_kinase_HWE"/>
</dbReference>
<dbReference type="NCBIfam" id="TIGR00229">
    <property type="entry name" value="sensory_box"/>
    <property type="match status" value="1"/>
</dbReference>
<dbReference type="AlphaFoldDB" id="A0A6L5YV58"/>
<evidence type="ECO:0000256" key="4">
    <source>
        <dbReference type="ARBA" id="ARBA00022679"/>
    </source>
</evidence>
<dbReference type="Pfam" id="PF07536">
    <property type="entry name" value="HWE_HK"/>
    <property type="match status" value="1"/>
</dbReference>
<keyword evidence="7" id="KW-0067">ATP-binding</keyword>
<evidence type="ECO:0000256" key="1">
    <source>
        <dbReference type="ARBA" id="ARBA00000085"/>
    </source>
</evidence>
<keyword evidence="4" id="KW-0808">Transferase</keyword>
<dbReference type="GO" id="GO:0005524">
    <property type="term" value="F:ATP binding"/>
    <property type="evidence" value="ECO:0007669"/>
    <property type="project" value="UniProtKB-KW"/>
</dbReference>
<feature type="domain" description="PAS" evidence="8">
    <location>
        <begin position="1"/>
        <end position="71"/>
    </location>
</feature>
<gene>
    <name evidence="9" type="ORF">GE300_00900</name>
</gene>
<keyword evidence="3" id="KW-0597">Phosphoprotein</keyword>
<comment type="catalytic activity">
    <reaction evidence="1">
        <text>ATP + protein L-histidine = ADP + protein N-phospho-L-histidine.</text>
        <dbReference type="EC" id="2.7.13.3"/>
    </reaction>
</comment>
<dbReference type="Gene3D" id="3.30.450.20">
    <property type="entry name" value="PAS domain"/>
    <property type="match status" value="1"/>
</dbReference>
<dbReference type="Gene3D" id="3.30.450.40">
    <property type="match status" value="1"/>
</dbReference>
<dbReference type="SMART" id="SM00911">
    <property type="entry name" value="HWE_HK"/>
    <property type="match status" value="1"/>
</dbReference>
<protein>
    <recommendedName>
        <fullName evidence="2">histidine kinase</fullName>
        <ecNumber evidence="2">2.7.13.3</ecNumber>
    </recommendedName>
</protein>
<comment type="caution">
    <text evidence="9">The sequence shown here is derived from an EMBL/GenBank/DDBJ whole genome shotgun (WGS) entry which is preliminary data.</text>
</comment>
<dbReference type="Gene3D" id="3.30.565.10">
    <property type="entry name" value="Histidine kinase-like ATPase, C-terminal domain"/>
    <property type="match status" value="1"/>
</dbReference>
<dbReference type="InterPro" id="IPR000014">
    <property type="entry name" value="PAS"/>
</dbReference>
<dbReference type="InterPro" id="IPR003018">
    <property type="entry name" value="GAF"/>
</dbReference>
<keyword evidence="5" id="KW-0547">Nucleotide-binding</keyword>
<dbReference type="PANTHER" id="PTHR41523">
    <property type="entry name" value="TWO-COMPONENT SYSTEM SENSOR PROTEIN"/>
    <property type="match status" value="1"/>
</dbReference>
<evidence type="ECO:0000256" key="7">
    <source>
        <dbReference type="ARBA" id="ARBA00022840"/>
    </source>
</evidence>
<dbReference type="SUPFAM" id="SSF55781">
    <property type="entry name" value="GAF domain-like"/>
    <property type="match status" value="1"/>
</dbReference>
<evidence type="ECO:0000259" key="8">
    <source>
        <dbReference type="PROSITE" id="PS50112"/>
    </source>
</evidence>
<dbReference type="Proteomes" id="UP000474957">
    <property type="component" value="Unassembled WGS sequence"/>
</dbReference>
<dbReference type="PANTHER" id="PTHR41523:SF8">
    <property type="entry name" value="ETHYLENE RESPONSE SENSOR PROTEIN"/>
    <property type="match status" value="1"/>
</dbReference>
<dbReference type="EMBL" id="WIND01000001">
    <property type="protein sequence ID" value="MSU88171.1"/>
    <property type="molecule type" value="Genomic_DNA"/>
</dbReference>
<proteinExistence type="predicted"/>
<dbReference type="Pfam" id="PF13185">
    <property type="entry name" value="GAF_2"/>
    <property type="match status" value="1"/>
</dbReference>
<dbReference type="PROSITE" id="PS50112">
    <property type="entry name" value="PAS"/>
    <property type="match status" value="1"/>
</dbReference>
<dbReference type="SMART" id="SM00091">
    <property type="entry name" value="PAS"/>
    <property type="match status" value="1"/>
</dbReference>
<dbReference type="GO" id="GO:0006355">
    <property type="term" value="P:regulation of DNA-templated transcription"/>
    <property type="evidence" value="ECO:0007669"/>
    <property type="project" value="InterPro"/>
</dbReference>
<dbReference type="InterPro" id="IPR029016">
    <property type="entry name" value="GAF-like_dom_sf"/>
</dbReference>
<evidence type="ECO:0000256" key="3">
    <source>
        <dbReference type="ARBA" id="ARBA00022553"/>
    </source>
</evidence>
<evidence type="ECO:0000256" key="6">
    <source>
        <dbReference type="ARBA" id="ARBA00022777"/>
    </source>
</evidence>
<dbReference type="RefSeq" id="WP_154443982.1">
    <property type="nucleotide sequence ID" value="NZ_WIND01000001.1"/>
</dbReference>
<dbReference type="SUPFAM" id="SSF55785">
    <property type="entry name" value="PYP-like sensor domain (PAS domain)"/>
    <property type="match status" value="1"/>
</dbReference>
<accession>A0A6L5YV58</accession>